<keyword evidence="2" id="KW-0596">Phosphopantetheine</keyword>
<dbReference type="SUPFAM" id="SSF47336">
    <property type="entry name" value="ACP-like"/>
    <property type="match status" value="1"/>
</dbReference>
<dbReference type="EMBL" id="KP830097">
    <property type="protein sequence ID" value="AKA59503.1"/>
    <property type="molecule type" value="Genomic_DNA"/>
</dbReference>
<organism evidence="6">
    <name type="scientific">uncultured bacterium NM_1663</name>
    <dbReference type="NCBI Taxonomy" id="1630017"/>
    <lineage>
        <taxon>Bacteria</taxon>
        <taxon>environmental samples</taxon>
    </lineage>
</organism>
<dbReference type="SMART" id="SM00823">
    <property type="entry name" value="PKS_PP"/>
    <property type="match status" value="1"/>
</dbReference>
<dbReference type="InterPro" id="IPR036291">
    <property type="entry name" value="NAD(P)-bd_dom_sf"/>
</dbReference>
<dbReference type="PANTHER" id="PTHR22754:SF32">
    <property type="entry name" value="DISCO-INTERACTING PROTEIN 2"/>
    <property type="match status" value="1"/>
</dbReference>
<dbReference type="InterPro" id="IPR009081">
    <property type="entry name" value="PP-bd_ACP"/>
</dbReference>
<evidence type="ECO:0000256" key="4">
    <source>
        <dbReference type="SAM" id="MobiDB-lite"/>
    </source>
</evidence>
<comment type="similarity">
    <text evidence="1">Belongs to the ATP-dependent AMP-binding enzyme family.</text>
</comment>
<dbReference type="InterPro" id="IPR000873">
    <property type="entry name" value="AMP-dep_synth/lig_dom"/>
</dbReference>
<sequence length="1384" mass="145913">MSSVGSLAADRVVFAKVLEAEVGDHVVTERERLDGRGCLVAYVVPLPGADHGRLRSRLDDVLGRLAVDASAILVDCIPRGDDGSPDLAALDEVAVLDASAVGRYGSVVGAQLGAAVSTRVVPAGPRRRRVHLWDVDPESRPSVDALSRPSESVEPPGPSSTDGRSAAVSSGDMPPREEARTLPDALRRAAASSGGGVRTVSASGSEVFTSFAELLESGSRLASSLRAQGVSPGERAIVVAGELDRFFPALWGCLLADVVPLTVLAPAAAPAPGTILEKLFRAWQALGEPTIVVGMAAEADGLRAAAGRYGTGDPTFVTVEGGLADHAVAGGPRTEPRETAVLQMSSGSTGDPKLIQITHEAVHDFARTSIGLDRASGEVSLNWLPMDHVVPLVMYHLRDVVLGCTGVHVATDLVLRDPIEWLRLLERHRVNHTWSPNFGYRLVSEALERTEVVDLALDLTQMKTFVNAGEQCTLPAVEGFLRTVRRFGVAPEAFLLGWGMAETCTVTTWKRFSDEGAVHRLHAGGAGDGADICDEDGCSRKHVTLLSMGRPAAGSEIRVLGADGAVTHEDRIGRLQIRGRRVTPGYLTPTMEADRSSFDRDGWFDTGDLAFLHSGEVVITGRAKEMIVLHGANVYCHEIESAVADIDGVASGLVGSCGISHDRFGGEVLAVFFVPTTPDPLEHGPIVSRIQSALLRAVGMTADYVVPLDEERFARTTSGKVQRGLMRQRLLDGAYDDIVKRADLAAASSRTVPECAYELAWEPVSSLSARTGAEPRCVVVMDDAGLGGALSSLLPGETERVLPIVGRRGVSRGGPGGELVFDPTDPSAWTSMLDMALGASGSNLVVYLPAYGVTGPANRGACAPGTGSESIDRRCGRDLLALCRALAGRAADSIRLVVATRAARSIDLVAEDCSVASAAALLMAVSAEVAGLDGCFVDLEGRSIDADARALCDTCSSGWPGPELAWQAGVPYVRCFRSVTLDSAGAEPPFRDGAFYVVSGGLGGVGSELLAELQERWHLNLLVIGRTPLSADGGASSRRRAFERLAGGGGGSVEYQVADITDAARVEAIVEDAERRLGRSIDGALHLAGEYEGRLLADQPVSTDIEGEAVFRSKAVGARVLGEICAARPGSVFVAFTSTFGYVETLGGAHYAAANRFVDAYAAHLRLTRGVPAYSLSWGQWRGTGMAVDGAGEAWLGRRGIISLSPTEARHLAVAVLRRPPGHYIVGLDGAHSTTPARIVSDRPTNLETVSVVVPAAVLPADWTPPPLEDDFGSAVPVALAEPDEHHASDSGERNLDSDVSSANARLGEVIREIIGQVTSQRLDDDRAFYEAGLDSITILRVHNRLEEQLGIEFERGVLFEYSTVRSLAAYLAAHGVSDGLGGS</sequence>
<name>A0A0E3M0J9_9BACT</name>
<feature type="compositionally biased region" description="Basic and acidic residues" evidence="4">
    <location>
        <begin position="132"/>
        <end position="141"/>
    </location>
</feature>
<dbReference type="Gene3D" id="3.40.50.720">
    <property type="entry name" value="NAD(P)-binding Rossmann-like Domain"/>
    <property type="match status" value="1"/>
</dbReference>
<accession>A0A0E3M0J9</accession>
<dbReference type="Gene3D" id="3.40.50.12780">
    <property type="entry name" value="N-terminal domain of ligase-like"/>
    <property type="match status" value="1"/>
</dbReference>
<reference evidence="6" key="1">
    <citation type="journal article" date="2015" name="Proc. Natl. Acad. Sci. U.S.A.">
        <title>Multiplexed metagenome mining using short DNA sequence tags facilitates targeted discovery of epoxyketone proteasome inhibitors.</title>
        <authorList>
            <person name="Owen J.G."/>
            <person name="Charlop-Powers Z."/>
            <person name="Smith A.G."/>
            <person name="Ternei M.A."/>
            <person name="Calle P.Y."/>
            <person name="Reddy B.V."/>
            <person name="Montiel D."/>
            <person name="Brady S.F."/>
        </authorList>
    </citation>
    <scope>NUCLEOTIDE SEQUENCE</scope>
</reference>
<dbReference type="InterPro" id="IPR045851">
    <property type="entry name" value="AMP-bd_C_sf"/>
</dbReference>
<feature type="region of interest" description="Disordered" evidence="4">
    <location>
        <begin position="132"/>
        <end position="180"/>
    </location>
</feature>
<dbReference type="SUPFAM" id="SSF51735">
    <property type="entry name" value="NAD(P)-binding Rossmann-fold domains"/>
    <property type="match status" value="2"/>
</dbReference>
<evidence type="ECO:0000313" key="6">
    <source>
        <dbReference type="EMBL" id="AKA59503.1"/>
    </source>
</evidence>
<dbReference type="Gene3D" id="1.10.1200.10">
    <property type="entry name" value="ACP-like"/>
    <property type="match status" value="1"/>
</dbReference>
<dbReference type="PANTHER" id="PTHR22754">
    <property type="entry name" value="DISCO-INTERACTING PROTEIN 2 DIP2 -RELATED"/>
    <property type="match status" value="1"/>
</dbReference>
<dbReference type="GO" id="GO:0031177">
    <property type="term" value="F:phosphopantetheine binding"/>
    <property type="evidence" value="ECO:0007669"/>
    <property type="project" value="InterPro"/>
</dbReference>
<evidence type="ECO:0000256" key="3">
    <source>
        <dbReference type="ARBA" id="ARBA00022553"/>
    </source>
</evidence>
<dbReference type="InterPro" id="IPR042099">
    <property type="entry name" value="ANL_N_sf"/>
</dbReference>
<dbReference type="InterPro" id="IPR013968">
    <property type="entry name" value="PKS_KR"/>
</dbReference>
<evidence type="ECO:0000259" key="5">
    <source>
        <dbReference type="PROSITE" id="PS50075"/>
    </source>
</evidence>
<evidence type="ECO:0000256" key="1">
    <source>
        <dbReference type="ARBA" id="ARBA00006432"/>
    </source>
</evidence>
<dbReference type="SMART" id="SM01294">
    <property type="entry name" value="PKS_PP_betabranch"/>
    <property type="match status" value="1"/>
</dbReference>
<dbReference type="InterPro" id="IPR036736">
    <property type="entry name" value="ACP-like_sf"/>
</dbReference>
<protein>
    <submittedName>
        <fullName evidence="6">NRPS/PKS hybrid protein</fullName>
    </submittedName>
</protein>
<dbReference type="Pfam" id="PF08659">
    <property type="entry name" value="KR"/>
    <property type="match status" value="1"/>
</dbReference>
<dbReference type="Pfam" id="PF00550">
    <property type="entry name" value="PP-binding"/>
    <property type="match status" value="1"/>
</dbReference>
<proteinExistence type="inferred from homology"/>
<dbReference type="Gene3D" id="3.30.300.30">
    <property type="match status" value="1"/>
</dbReference>
<dbReference type="Pfam" id="PF00501">
    <property type="entry name" value="AMP-binding"/>
    <property type="match status" value="1"/>
</dbReference>
<dbReference type="InterPro" id="IPR057326">
    <property type="entry name" value="KR_dom"/>
</dbReference>
<dbReference type="InterPro" id="IPR020845">
    <property type="entry name" value="AMP-binding_CS"/>
</dbReference>
<keyword evidence="3" id="KW-0597">Phosphoprotein</keyword>
<dbReference type="SMART" id="SM00822">
    <property type="entry name" value="PKS_KR"/>
    <property type="match status" value="1"/>
</dbReference>
<dbReference type="PROSITE" id="PS50075">
    <property type="entry name" value="CARRIER"/>
    <property type="match status" value="1"/>
</dbReference>
<dbReference type="PROSITE" id="PS00455">
    <property type="entry name" value="AMP_BINDING"/>
    <property type="match status" value="1"/>
</dbReference>
<dbReference type="SUPFAM" id="SSF56801">
    <property type="entry name" value="Acetyl-CoA synthetase-like"/>
    <property type="match status" value="1"/>
</dbReference>
<dbReference type="InterPro" id="IPR020806">
    <property type="entry name" value="PKS_PP-bd"/>
</dbReference>
<feature type="domain" description="Carrier" evidence="5">
    <location>
        <begin position="1301"/>
        <end position="1376"/>
    </location>
</feature>
<evidence type="ECO:0000256" key="2">
    <source>
        <dbReference type="ARBA" id="ARBA00022450"/>
    </source>
</evidence>